<gene>
    <name evidence="2" type="primary">LOC108849759</name>
</gene>
<proteinExistence type="predicted"/>
<accession>A0A6J0N4J7</accession>
<name>A0A6J0N4J7_RAPSA</name>
<dbReference type="OrthoDB" id="1092394at2759"/>
<organism evidence="1 2">
    <name type="scientific">Raphanus sativus</name>
    <name type="common">Radish</name>
    <name type="synonym">Raphanus raphanistrum var. sativus</name>
    <dbReference type="NCBI Taxonomy" id="3726"/>
    <lineage>
        <taxon>Eukaryota</taxon>
        <taxon>Viridiplantae</taxon>
        <taxon>Streptophyta</taxon>
        <taxon>Embryophyta</taxon>
        <taxon>Tracheophyta</taxon>
        <taxon>Spermatophyta</taxon>
        <taxon>Magnoliopsida</taxon>
        <taxon>eudicotyledons</taxon>
        <taxon>Gunneridae</taxon>
        <taxon>Pentapetalae</taxon>
        <taxon>rosids</taxon>
        <taxon>malvids</taxon>
        <taxon>Brassicales</taxon>
        <taxon>Brassicaceae</taxon>
        <taxon>Brassiceae</taxon>
        <taxon>Raphanus</taxon>
    </lineage>
</organism>
<dbReference type="RefSeq" id="XP_018478863.1">
    <property type="nucleotide sequence ID" value="XM_018623361.2"/>
</dbReference>
<dbReference type="Proteomes" id="UP000504610">
    <property type="component" value="Chromosome 4"/>
</dbReference>
<dbReference type="GeneID" id="108849759"/>
<sequence>MMLNLRSLIAKAYRVRQGRAFCSSSASSSAPNSIGDEGGNSIVRYLVSRGVIMLAGFGAGSYKSEERVAKYEETIKAIDNEAWDILAQQQALLTKDFSKKS</sequence>
<protein>
    <submittedName>
        <fullName evidence="2">Uncharacterized protein LOC108849759</fullName>
    </submittedName>
</protein>
<reference evidence="1" key="1">
    <citation type="journal article" date="2019" name="Database">
        <title>The radish genome database (RadishGD): an integrated information resource for radish genomics.</title>
        <authorList>
            <person name="Yu H.J."/>
            <person name="Baek S."/>
            <person name="Lee Y.J."/>
            <person name="Cho A."/>
            <person name="Mun J.H."/>
        </authorList>
    </citation>
    <scope>NUCLEOTIDE SEQUENCE [LARGE SCALE GENOMIC DNA]</scope>
    <source>
        <strain evidence="1">cv. WK10039</strain>
    </source>
</reference>
<keyword evidence="1" id="KW-1185">Reference proteome</keyword>
<reference evidence="2" key="2">
    <citation type="submission" date="2025-08" db="UniProtKB">
        <authorList>
            <consortium name="RefSeq"/>
        </authorList>
    </citation>
    <scope>IDENTIFICATION</scope>
    <source>
        <tissue evidence="2">Leaf</tissue>
    </source>
</reference>
<evidence type="ECO:0000313" key="2">
    <source>
        <dbReference type="RefSeq" id="XP_018478863.1"/>
    </source>
</evidence>
<evidence type="ECO:0000313" key="1">
    <source>
        <dbReference type="Proteomes" id="UP000504610"/>
    </source>
</evidence>
<dbReference type="AlphaFoldDB" id="A0A6J0N4J7"/>
<dbReference type="KEGG" id="rsz:108849759"/>